<evidence type="ECO:0000313" key="4">
    <source>
        <dbReference type="Proteomes" id="UP000186817"/>
    </source>
</evidence>
<dbReference type="SUPFAM" id="SSF81901">
    <property type="entry name" value="HCP-like"/>
    <property type="match status" value="1"/>
</dbReference>
<protein>
    <recommendedName>
        <fullName evidence="2">Fe2OG dioxygenase domain-containing protein</fullName>
    </recommendedName>
</protein>
<dbReference type="InterPro" id="IPR050767">
    <property type="entry name" value="Sel1_AlgK"/>
</dbReference>
<gene>
    <name evidence="3" type="ORF">AK812_SmicGene8954</name>
</gene>
<dbReference type="EMBL" id="LSRX01000135">
    <property type="protein sequence ID" value="OLQ07593.1"/>
    <property type="molecule type" value="Genomic_DNA"/>
</dbReference>
<evidence type="ECO:0000259" key="2">
    <source>
        <dbReference type="PROSITE" id="PS51471"/>
    </source>
</evidence>
<accession>A0A1Q9EJH1</accession>
<dbReference type="SMART" id="SM00671">
    <property type="entry name" value="SEL1"/>
    <property type="match status" value="2"/>
</dbReference>
<reference evidence="3 4" key="1">
    <citation type="submission" date="2016-02" db="EMBL/GenBank/DDBJ databases">
        <title>Genome analysis of coral dinoflagellate symbionts highlights evolutionary adaptations to a symbiotic lifestyle.</title>
        <authorList>
            <person name="Aranda M."/>
            <person name="Li Y."/>
            <person name="Liew Y.J."/>
            <person name="Baumgarten S."/>
            <person name="Simakov O."/>
            <person name="Wilson M."/>
            <person name="Piel J."/>
            <person name="Ashoor H."/>
            <person name="Bougouffa S."/>
            <person name="Bajic V.B."/>
            <person name="Ryu T."/>
            <person name="Ravasi T."/>
            <person name="Bayer T."/>
            <person name="Micklem G."/>
            <person name="Kim H."/>
            <person name="Bhak J."/>
            <person name="Lajeunesse T.C."/>
            <person name="Voolstra C.R."/>
        </authorList>
    </citation>
    <scope>NUCLEOTIDE SEQUENCE [LARGE SCALE GENOMIC DNA]</scope>
    <source>
        <strain evidence="3 4">CCMP2467</strain>
    </source>
</reference>
<dbReference type="PROSITE" id="PS51471">
    <property type="entry name" value="FE2OG_OXY"/>
    <property type="match status" value="1"/>
</dbReference>
<keyword evidence="4" id="KW-1185">Reference proteome</keyword>
<dbReference type="Proteomes" id="UP000186817">
    <property type="component" value="Unassembled WGS sequence"/>
</dbReference>
<dbReference type="AlphaFoldDB" id="A0A1Q9EJH1"/>
<dbReference type="InterPro" id="IPR011990">
    <property type="entry name" value="TPR-like_helical_dom_sf"/>
</dbReference>
<feature type="domain" description="Fe2OG dioxygenase" evidence="2">
    <location>
        <begin position="129"/>
        <end position="218"/>
    </location>
</feature>
<sequence>MEPGAMAMESQLEGEIDWAPCAQAEQTGGIGEIQELFKTFRSCSGKEVPAYFAKNLASEQEVMRILQAARHGLEYSTRPDSVDGQPSFETYVFDRGDVLEQRLWDCVCDLVLHRLLPWLRERFRCPGAALCTCLMRRYLANERRAHPAHFDAHAFATCVVGLNSQDFAGGLYIQPTPSSPRSYVRLGPGDAVLHRYDLRHGVEVMHGERYSLIFWFKDSLDSCRLGTTPWYSVAAAGGDGDAAYNIANLLYLDGKLAEARSWYLAAATAGQADAALNLAVMSDQGLGGAHDPGEAQRWFEAASDRGKGAASRHLAVQHLQSPNPRRRWRGLRLLVRAANLHDTQSLVLLHQLPSATTGLDLHSRDLCLRLAAEKGNLQAQLEVGSKLLERWYYLIDSPSSWSECQRLWARATRLLQRAANAGDMGSGLRLAAACRHPEAVAKGSVRRPLHESWWWLRRVLAGAVTTAPLAQQAAALHAEHYVAVQPTAAAHFLRHEEDEGCQDACRGNLRRGWLTHLVPGKQLKMIDVVIVSDDGEDSGVEALWSQQRKILRACIVDECTDDADGWRLVQSLHVDVIFSDSSALSS</sequence>
<dbReference type="OrthoDB" id="429712at2759"/>
<comment type="similarity">
    <text evidence="1">Belongs to the sel-1 family.</text>
</comment>
<proteinExistence type="inferred from homology"/>
<evidence type="ECO:0000256" key="1">
    <source>
        <dbReference type="ARBA" id="ARBA00038101"/>
    </source>
</evidence>
<dbReference type="PANTHER" id="PTHR11102:SF160">
    <property type="entry name" value="ERAD-ASSOCIATED E3 UBIQUITIN-PROTEIN LIGASE COMPONENT HRD3"/>
    <property type="match status" value="1"/>
</dbReference>
<comment type="caution">
    <text evidence="3">The sequence shown here is derived from an EMBL/GenBank/DDBJ whole genome shotgun (WGS) entry which is preliminary data.</text>
</comment>
<dbReference type="InterPro" id="IPR005123">
    <property type="entry name" value="Oxoglu/Fe-dep_dioxygenase_dom"/>
</dbReference>
<dbReference type="Gene3D" id="2.60.120.620">
    <property type="entry name" value="q2cbj1_9rhob like domain"/>
    <property type="match status" value="1"/>
</dbReference>
<dbReference type="Gene3D" id="1.25.40.10">
    <property type="entry name" value="Tetratricopeptide repeat domain"/>
    <property type="match status" value="1"/>
</dbReference>
<evidence type="ECO:0000313" key="3">
    <source>
        <dbReference type="EMBL" id="OLQ07593.1"/>
    </source>
</evidence>
<dbReference type="InterPro" id="IPR006597">
    <property type="entry name" value="Sel1-like"/>
</dbReference>
<name>A0A1Q9EJH1_SYMMI</name>
<dbReference type="PANTHER" id="PTHR11102">
    <property type="entry name" value="SEL-1-LIKE PROTEIN"/>
    <property type="match status" value="1"/>
</dbReference>
<organism evidence="3 4">
    <name type="scientific">Symbiodinium microadriaticum</name>
    <name type="common">Dinoflagellate</name>
    <name type="synonym">Zooxanthella microadriatica</name>
    <dbReference type="NCBI Taxonomy" id="2951"/>
    <lineage>
        <taxon>Eukaryota</taxon>
        <taxon>Sar</taxon>
        <taxon>Alveolata</taxon>
        <taxon>Dinophyceae</taxon>
        <taxon>Suessiales</taxon>
        <taxon>Symbiodiniaceae</taxon>
        <taxon>Symbiodinium</taxon>
    </lineage>
</organism>